<dbReference type="AlphaFoldDB" id="A0A0C1QNZ6"/>
<name>A0A0C1QNZ6_9RICK</name>
<sequence>MFIEFNNQADFALFKLFWDDTYPGLILEYSYGASDIDGTPVKIKMDAQIFYEEIIPALSEFKQAEELENNSQVRSFRRSVEL</sequence>
<organism evidence="1 2">
    <name type="scientific">Candidatus Jidaibacter acanthamoebae</name>
    <dbReference type="NCBI Taxonomy" id="86105"/>
    <lineage>
        <taxon>Bacteria</taxon>
        <taxon>Pseudomonadati</taxon>
        <taxon>Pseudomonadota</taxon>
        <taxon>Alphaproteobacteria</taxon>
        <taxon>Rickettsiales</taxon>
        <taxon>Candidatus Midichloriaceae</taxon>
        <taxon>Candidatus Jidaibacter</taxon>
    </lineage>
</organism>
<dbReference type="EMBL" id="JSWE01000072">
    <property type="protein sequence ID" value="KIE05783.1"/>
    <property type="molecule type" value="Genomic_DNA"/>
</dbReference>
<protein>
    <submittedName>
        <fullName evidence="1">Uncharacterized protein</fullName>
    </submittedName>
</protein>
<proteinExistence type="predicted"/>
<dbReference type="Proteomes" id="UP000031258">
    <property type="component" value="Unassembled WGS sequence"/>
</dbReference>
<gene>
    <name evidence="1" type="ORF">NF27_CV00010</name>
</gene>
<feature type="non-terminal residue" evidence="1">
    <location>
        <position position="82"/>
    </location>
</feature>
<comment type="caution">
    <text evidence="1">The sequence shown here is derived from an EMBL/GenBank/DDBJ whole genome shotgun (WGS) entry which is preliminary data.</text>
</comment>
<evidence type="ECO:0000313" key="1">
    <source>
        <dbReference type="EMBL" id="KIE05783.1"/>
    </source>
</evidence>
<accession>A0A0C1QNZ6</accession>
<keyword evidence="2" id="KW-1185">Reference proteome</keyword>
<evidence type="ECO:0000313" key="2">
    <source>
        <dbReference type="Proteomes" id="UP000031258"/>
    </source>
</evidence>
<reference evidence="1 2" key="1">
    <citation type="submission" date="2014-11" db="EMBL/GenBank/DDBJ databases">
        <title>A Rickettsiales Symbiont of Amoebae With Ancient Features.</title>
        <authorList>
            <person name="Schulz F."/>
            <person name="Martijn J."/>
            <person name="Wascher F."/>
            <person name="Kostanjsek R."/>
            <person name="Ettema T.J."/>
            <person name="Horn M."/>
        </authorList>
    </citation>
    <scope>NUCLEOTIDE SEQUENCE [LARGE SCALE GENOMIC DNA]</scope>
    <source>
        <strain evidence="1 2">UWC36</strain>
    </source>
</reference>